<proteinExistence type="predicted"/>
<dbReference type="Proteomes" id="UP000806528">
    <property type="component" value="Unassembled WGS sequence"/>
</dbReference>
<dbReference type="InterPro" id="IPR032710">
    <property type="entry name" value="NTF2-like_dom_sf"/>
</dbReference>
<evidence type="ECO:0000259" key="1">
    <source>
        <dbReference type="Pfam" id="PF13577"/>
    </source>
</evidence>
<name>A0ABR9P2L6_9ACTN</name>
<dbReference type="SUPFAM" id="SSF54427">
    <property type="entry name" value="NTF2-like"/>
    <property type="match status" value="1"/>
</dbReference>
<comment type="caution">
    <text evidence="2">The sequence shown here is derived from an EMBL/GenBank/DDBJ whole genome shotgun (WGS) entry which is preliminary data.</text>
</comment>
<feature type="domain" description="SnoaL-like" evidence="1">
    <location>
        <begin position="10"/>
        <end position="130"/>
    </location>
</feature>
<organism evidence="2 3">
    <name type="scientific">Nocardiopsis coralli</name>
    <dbReference type="NCBI Taxonomy" id="2772213"/>
    <lineage>
        <taxon>Bacteria</taxon>
        <taxon>Bacillati</taxon>
        <taxon>Actinomycetota</taxon>
        <taxon>Actinomycetes</taxon>
        <taxon>Streptosporangiales</taxon>
        <taxon>Nocardiopsidaceae</taxon>
        <taxon>Nocardiopsis</taxon>
    </lineage>
</organism>
<dbReference type="RefSeq" id="WP_193120708.1">
    <property type="nucleotide sequence ID" value="NZ_JADBGI010000003.1"/>
</dbReference>
<sequence length="141" mass="15528">MTALATTAEQDRTELLDLLARFVHCLDRRDFEGYAALFTQDCRLSLPHAAHHGRAGLAAFVAADLGGYAATHHSTSDHLVRIEGDTATVRSQMRAVHLRSAQDPKDWWAVGGRYEHAFRREAGGWAISAVTVTPVWMDEGS</sequence>
<evidence type="ECO:0000313" key="2">
    <source>
        <dbReference type="EMBL" id="MBE2998082.1"/>
    </source>
</evidence>
<gene>
    <name evidence="2" type="ORF">IDM40_05085</name>
</gene>
<dbReference type="CDD" id="cd00531">
    <property type="entry name" value="NTF2_like"/>
    <property type="match status" value="1"/>
</dbReference>
<evidence type="ECO:0000313" key="3">
    <source>
        <dbReference type="Proteomes" id="UP000806528"/>
    </source>
</evidence>
<dbReference type="EMBL" id="JADBGI010000003">
    <property type="protein sequence ID" value="MBE2998082.1"/>
    <property type="molecule type" value="Genomic_DNA"/>
</dbReference>
<accession>A0ABR9P2L6</accession>
<dbReference type="InterPro" id="IPR037401">
    <property type="entry name" value="SnoaL-like"/>
</dbReference>
<keyword evidence="3" id="KW-1185">Reference proteome</keyword>
<protein>
    <submittedName>
        <fullName evidence="2">Nuclear transport factor 2 family protein</fullName>
    </submittedName>
</protein>
<dbReference type="Pfam" id="PF13577">
    <property type="entry name" value="SnoaL_4"/>
    <property type="match status" value="1"/>
</dbReference>
<dbReference type="Gene3D" id="3.10.450.50">
    <property type="match status" value="1"/>
</dbReference>
<reference evidence="2 3" key="1">
    <citation type="submission" date="2020-09" db="EMBL/GenBank/DDBJ databases">
        <title>Diversity and distribution of actinomycetes associated with coral in the coast of Hainan.</title>
        <authorList>
            <person name="Li F."/>
        </authorList>
    </citation>
    <scope>NUCLEOTIDE SEQUENCE [LARGE SCALE GENOMIC DNA]</scope>
    <source>
        <strain evidence="2 3">HNM0947</strain>
    </source>
</reference>